<dbReference type="Pfam" id="PF01117">
    <property type="entry name" value="Aerolysin"/>
    <property type="match status" value="1"/>
</dbReference>
<proteinExistence type="inferred from homology"/>
<dbReference type="InterPro" id="IPR055267">
    <property type="entry name" value="Aerolysin-like_C"/>
</dbReference>
<dbReference type="SUPFAM" id="SSF50382">
    <property type="entry name" value="Agglutinin"/>
    <property type="match status" value="2"/>
</dbReference>
<evidence type="ECO:0000256" key="1">
    <source>
        <dbReference type="ARBA" id="ARBA00009831"/>
    </source>
</evidence>
<gene>
    <name evidence="4" type="ORF">SEVIR_7G285200v2</name>
</gene>
<dbReference type="Pfam" id="PF07468">
    <property type="entry name" value="Agglutinin"/>
    <property type="match status" value="2"/>
</dbReference>
<dbReference type="Gramene" id="TKW07092">
    <property type="protein sequence ID" value="TKW07092"/>
    <property type="gene ID" value="SEVIR_7G285200v2"/>
</dbReference>
<dbReference type="PANTHER" id="PTHR39244:SF2">
    <property type="entry name" value="AGGLUTININ DOMAIN-CONTAINING PROTEIN"/>
    <property type="match status" value="1"/>
</dbReference>
<organism evidence="4 5">
    <name type="scientific">Setaria viridis</name>
    <name type="common">Green bristlegrass</name>
    <name type="synonym">Setaria italica subsp. viridis</name>
    <dbReference type="NCBI Taxonomy" id="4556"/>
    <lineage>
        <taxon>Eukaryota</taxon>
        <taxon>Viridiplantae</taxon>
        <taxon>Streptophyta</taxon>
        <taxon>Embryophyta</taxon>
        <taxon>Tracheophyta</taxon>
        <taxon>Spermatophyta</taxon>
        <taxon>Magnoliopsida</taxon>
        <taxon>Liliopsida</taxon>
        <taxon>Poales</taxon>
        <taxon>Poaceae</taxon>
        <taxon>PACMAD clade</taxon>
        <taxon>Panicoideae</taxon>
        <taxon>Panicodae</taxon>
        <taxon>Paniceae</taxon>
        <taxon>Cenchrinae</taxon>
        <taxon>Setaria</taxon>
    </lineage>
</organism>
<feature type="domain" description="Agglutinin" evidence="3">
    <location>
        <begin position="193"/>
        <end position="344"/>
    </location>
</feature>
<evidence type="ECO:0000313" key="4">
    <source>
        <dbReference type="EMBL" id="TKW07092.1"/>
    </source>
</evidence>
<keyword evidence="2" id="KW-1015">Disulfide bond</keyword>
<dbReference type="PANTHER" id="PTHR39244">
    <property type="entry name" value="NATTERIN-4"/>
    <property type="match status" value="1"/>
</dbReference>
<name>A0A4U6TXM5_SETVI</name>
<dbReference type="InterPro" id="IPR036242">
    <property type="entry name" value="Agglutinin_dom_sf"/>
</dbReference>
<accession>A0A4U6TXM5</accession>
<keyword evidence="5" id="KW-1185">Reference proteome</keyword>
<dbReference type="InterPro" id="IPR008998">
    <property type="entry name" value="Agglutinin"/>
</dbReference>
<dbReference type="CDD" id="cd20216">
    <property type="entry name" value="PFM_HFR-2-like"/>
    <property type="match status" value="1"/>
</dbReference>
<dbReference type="Gene3D" id="2.80.10.50">
    <property type="match status" value="2"/>
</dbReference>
<dbReference type="Proteomes" id="UP000298652">
    <property type="component" value="Chromosome 7"/>
</dbReference>
<dbReference type="EMBL" id="CM016558">
    <property type="protein sequence ID" value="TKW07092.1"/>
    <property type="molecule type" value="Genomic_DNA"/>
</dbReference>
<dbReference type="SMART" id="SM00791">
    <property type="entry name" value="Agglutinin"/>
    <property type="match status" value="1"/>
</dbReference>
<evidence type="ECO:0000256" key="2">
    <source>
        <dbReference type="ARBA" id="ARBA00023157"/>
    </source>
</evidence>
<dbReference type="SUPFAM" id="SSF56973">
    <property type="entry name" value="Aerolisin/ETX pore-forming domain"/>
    <property type="match status" value="1"/>
</dbReference>
<protein>
    <recommendedName>
        <fullName evidence="3">Agglutinin domain-containing protein</fullName>
    </recommendedName>
</protein>
<dbReference type="AlphaFoldDB" id="A0A4U6TXM5"/>
<dbReference type="InterPro" id="IPR053237">
    <property type="entry name" value="Natterin_C"/>
</dbReference>
<comment type="similarity">
    <text evidence="1">Belongs to the aerolysin family.</text>
</comment>
<evidence type="ECO:0000313" key="5">
    <source>
        <dbReference type="Proteomes" id="UP000298652"/>
    </source>
</evidence>
<reference evidence="4" key="1">
    <citation type="submission" date="2019-03" db="EMBL/GenBank/DDBJ databases">
        <title>WGS assembly of Setaria viridis.</title>
        <authorList>
            <person name="Huang P."/>
            <person name="Jenkins J."/>
            <person name="Grimwood J."/>
            <person name="Barry K."/>
            <person name="Healey A."/>
            <person name="Mamidi S."/>
            <person name="Sreedasyam A."/>
            <person name="Shu S."/>
            <person name="Feldman M."/>
            <person name="Wu J."/>
            <person name="Yu Y."/>
            <person name="Chen C."/>
            <person name="Johnson J."/>
            <person name="Rokhsar D."/>
            <person name="Baxter I."/>
            <person name="Schmutz J."/>
            <person name="Brutnell T."/>
            <person name="Kellogg E."/>
        </authorList>
    </citation>
    <scope>NUCLEOTIDE SEQUENCE [LARGE SCALE GENOMIC DNA]</scope>
</reference>
<dbReference type="OMA" id="ETETAQW"/>
<dbReference type="Gene3D" id="2.170.15.10">
    <property type="entry name" value="Proaerolysin, chain A, domain 3"/>
    <property type="match status" value="1"/>
</dbReference>
<evidence type="ECO:0000259" key="3">
    <source>
        <dbReference type="SMART" id="SM00791"/>
    </source>
</evidence>
<sequence>MSEAVVEQLPSCIALRSISNGKFLRYVHEHGEEKYRQLELSGEDALNLFTRFDVEPSRLHDGLVHIRCRYNRKYWVARQHGDDDGWIIVAGADEPEEDLSKPSCTLIKAVPVSSDDDSRAADAGDQPHESVMTFRFVLAGRLQAAGKDDDGSGRMSLSGTGTVGSCLCVGRQGERQQVDDGGFVIFNLSNSKRLLPRIVAFKGSNGKYLAARTIQGRNHLVFASDDVGDAAVAHEVVYVANNIHGRFRVRNRNLSRLWMRPLNMNWIILADIGSSNDDLFEVLQVGDLFALRSTRTVFTPGGGPMAFSDNFCINQTAPADRNLVNGLDAASSTLTREALVQVEAAVMHREISDIVYFLDETRVYDRMPVTMAMTDAVNDTSTQITKRLTISFEETETAQWDATLELTLGYTANMKVGFPKLGLGARAQLSAEFFGSYNWGETVVTTVKKVVEYEVTVPPRTKVSVQVMATKASCDVPFGYIQKDTFTDGRVETRRKQDGIFTGVNSYNFHFHTTEMPLEQRLIMQAS</sequence>